<reference evidence="3" key="1">
    <citation type="submission" date="2022-11" db="UniProtKB">
        <authorList>
            <consortium name="WormBaseParasite"/>
        </authorList>
    </citation>
    <scope>IDENTIFICATION</scope>
</reference>
<dbReference type="InterPro" id="IPR036284">
    <property type="entry name" value="GGL_sf"/>
</dbReference>
<accession>A0A915PMQ9</accession>
<organism evidence="2 3">
    <name type="scientific">Setaria digitata</name>
    <dbReference type="NCBI Taxonomy" id="48799"/>
    <lineage>
        <taxon>Eukaryota</taxon>
        <taxon>Metazoa</taxon>
        <taxon>Ecdysozoa</taxon>
        <taxon>Nematoda</taxon>
        <taxon>Chromadorea</taxon>
        <taxon>Rhabditida</taxon>
        <taxon>Spirurina</taxon>
        <taxon>Spiruromorpha</taxon>
        <taxon>Filarioidea</taxon>
        <taxon>Setariidae</taxon>
        <taxon>Setaria</taxon>
    </lineage>
</organism>
<evidence type="ECO:0000313" key="2">
    <source>
        <dbReference type="Proteomes" id="UP000887581"/>
    </source>
</evidence>
<dbReference type="InterPro" id="IPR015898">
    <property type="entry name" value="G-protein_gamma-like_dom"/>
</dbReference>
<dbReference type="SUPFAM" id="SSF48670">
    <property type="entry name" value="Transducin (heterotrimeric G protein), gamma chain"/>
    <property type="match status" value="1"/>
</dbReference>
<sequence length="49" mass="5704">MSSRDAHSVQQARSVVEQLRRERNLRRSTISQTANDLVRQVYSFLKSAQ</sequence>
<dbReference type="Gene3D" id="4.10.260.10">
    <property type="entry name" value="Transducin (heterotrimeric G protein), gamma chain"/>
    <property type="match status" value="1"/>
</dbReference>
<name>A0A915PMQ9_9BILA</name>
<evidence type="ECO:0000313" key="3">
    <source>
        <dbReference type="WBParaSite" id="sdigi.contig189.g5868.t1"/>
    </source>
</evidence>
<proteinExistence type="predicted"/>
<dbReference type="PROSITE" id="PS50058">
    <property type="entry name" value="G_PROTEIN_GAMMA"/>
    <property type="match status" value="1"/>
</dbReference>
<keyword evidence="2" id="KW-1185">Reference proteome</keyword>
<dbReference type="WBParaSite" id="sdigi.contig189.g5868.t1">
    <property type="protein sequence ID" value="sdigi.contig189.g5868.t1"/>
    <property type="gene ID" value="sdigi.contig189.g5868"/>
</dbReference>
<dbReference type="Proteomes" id="UP000887581">
    <property type="component" value="Unplaced"/>
</dbReference>
<evidence type="ECO:0000259" key="1">
    <source>
        <dbReference type="PROSITE" id="PS50058"/>
    </source>
</evidence>
<dbReference type="GO" id="GO:0007186">
    <property type="term" value="P:G protein-coupled receptor signaling pathway"/>
    <property type="evidence" value="ECO:0007669"/>
    <property type="project" value="InterPro"/>
</dbReference>
<dbReference type="AlphaFoldDB" id="A0A915PMQ9"/>
<protein>
    <submittedName>
        <fullName evidence="3">G protein gamma domain-containing protein</fullName>
    </submittedName>
</protein>
<feature type="domain" description="G protein gamma" evidence="1">
    <location>
        <begin position="5"/>
        <end position="37"/>
    </location>
</feature>